<evidence type="ECO:0000313" key="1">
    <source>
        <dbReference type="EMBL" id="DAG03180.1"/>
    </source>
</evidence>
<sequence>MNSCYRCTRRKPGCHGACADYRRDCEENEKRRAYERKFASIDTMPNTKTVINMIYEQKKRGGKQ</sequence>
<protein>
    <submittedName>
        <fullName evidence="1">Uncharacterized protein</fullName>
    </submittedName>
</protein>
<accession>A0A8S5V8Y1</accession>
<name>A0A8S5V8Y1_9CAUD</name>
<organism evidence="1">
    <name type="scientific">Caudovirales sp. ctCpR1</name>
    <dbReference type="NCBI Taxonomy" id="2825760"/>
    <lineage>
        <taxon>Viruses</taxon>
        <taxon>Duplodnaviria</taxon>
        <taxon>Heunggongvirae</taxon>
        <taxon>Uroviricota</taxon>
        <taxon>Caudoviricetes</taxon>
    </lineage>
</organism>
<proteinExistence type="predicted"/>
<dbReference type="EMBL" id="BK016224">
    <property type="protein sequence ID" value="DAG03180.1"/>
    <property type="molecule type" value="Genomic_DNA"/>
</dbReference>
<reference evidence="1" key="1">
    <citation type="journal article" date="2021" name="Proc. Natl. Acad. Sci. U.S.A.">
        <title>A Catalog of Tens of Thousands of Viruses from Human Metagenomes Reveals Hidden Associations with Chronic Diseases.</title>
        <authorList>
            <person name="Tisza M.J."/>
            <person name="Buck C.B."/>
        </authorList>
    </citation>
    <scope>NUCLEOTIDE SEQUENCE</scope>
    <source>
        <strain evidence="1">CtCpR1</strain>
    </source>
</reference>